<dbReference type="AlphaFoldDB" id="A0A5M3M8U8"/>
<dbReference type="EMBL" id="JH711589">
    <property type="protein sequence ID" value="EIW75264.1"/>
    <property type="molecule type" value="Genomic_DNA"/>
</dbReference>
<evidence type="ECO:0000313" key="1">
    <source>
        <dbReference type="EMBL" id="EIW75264.1"/>
    </source>
</evidence>
<feature type="non-terminal residue" evidence="1">
    <location>
        <position position="183"/>
    </location>
</feature>
<accession>A0A5M3M8U8</accession>
<gene>
    <name evidence="1" type="ORF">CONPUDRAFT_37704</name>
</gene>
<dbReference type="Proteomes" id="UP000053558">
    <property type="component" value="Unassembled WGS sequence"/>
</dbReference>
<sequence length="183" mass="19953">GHTLCIDEIALQEKADFDSRSQQVIGICHRHAAAVNVTLTDAESAIRVATSLKAEECHLAKEATVIAVTTWGNDTIRPLLAAGSCKSETPAQIAATMKQAITSWDESGARDRFGPIWSVATDGDATRRRGFHDEFLKYQIDELTNISQTPVMVGTVRLLPGLNCFVGDSAVTLDFDPKHIFKR</sequence>
<dbReference type="KEGG" id="cput:CONPUDRAFT_37704"/>
<organism evidence="1 2">
    <name type="scientific">Coniophora puteana (strain RWD-64-598)</name>
    <name type="common">Brown rot fungus</name>
    <dbReference type="NCBI Taxonomy" id="741705"/>
    <lineage>
        <taxon>Eukaryota</taxon>
        <taxon>Fungi</taxon>
        <taxon>Dikarya</taxon>
        <taxon>Basidiomycota</taxon>
        <taxon>Agaricomycotina</taxon>
        <taxon>Agaricomycetes</taxon>
        <taxon>Agaricomycetidae</taxon>
        <taxon>Boletales</taxon>
        <taxon>Coniophorineae</taxon>
        <taxon>Coniophoraceae</taxon>
        <taxon>Coniophora</taxon>
    </lineage>
</organism>
<proteinExistence type="predicted"/>
<dbReference type="RefSeq" id="XP_007774444.1">
    <property type="nucleotide sequence ID" value="XM_007776254.1"/>
</dbReference>
<comment type="caution">
    <text evidence="1">The sequence shown here is derived from an EMBL/GenBank/DDBJ whole genome shotgun (WGS) entry which is preliminary data.</text>
</comment>
<keyword evidence="2" id="KW-1185">Reference proteome</keyword>
<feature type="non-terminal residue" evidence="1">
    <location>
        <position position="1"/>
    </location>
</feature>
<dbReference type="GeneID" id="19206828"/>
<reference evidence="2" key="1">
    <citation type="journal article" date="2012" name="Science">
        <title>The Paleozoic origin of enzymatic lignin decomposition reconstructed from 31 fungal genomes.</title>
        <authorList>
            <person name="Floudas D."/>
            <person name="Binder M."/>
            <person name="Riley R."/>
            <person name="Barry K."/>
            <person name="Blanchette R.A."/>
            <person name="Henrissat B."/>
            <person name="Martinez A.T."/>
            <person name="Otillar R."/>
            <person name="Spatafora J.W."/>
            <person name="Yadav J.S."/>
            <person name="Aerts A."/>
            <person name="Benoit I."/>
            <person name="Boyd A."/>
            <person name="Carlson A."/>
            <person name="Copeland A."/>
            <person name="Coutinho P.M."/>
            <person name="de Vries R.P."/>
            <person name="Ferreira P."/>
            <person name="Findley K."/>
            <person name="Foster B."/>
            <person name="Gaskell J."/>
            <person name="Glotzer D."/>
            <person name="Gorecki P."/>
            <person name="Heitman J."/>
            <person name="Hesse C."/>
            <person name="Hori C."/>
            <person name="Igarashi K."/>
            <person name="Jurgens J.A."/>
            <person name="Kallen N."/>
            <person name="Kersten P."/>
            <person name="Kohler A."/>
            <person name="Kuees U."/>
            <person name="Kumar T.K.A."/>
            <person name="Kuo A."/>
            <person name="LaButti K."/>
            <person name="Larrondo L.F."/>
            <person name="Lindquist E."/>
            <person name="Ling A."/>
            <person name="Lombard V."/>
            <person name="Lucas S."/>
            <person name="Lundell T."/>
            <person name="Martin R."/>
            <person name="McLaughlin D.J."/>
            <person name="Morgenstern I."/>
            <person name="Morin E."/>
            <person name="Murat C."/>
            <person name="Nagy L.G."/>
            <person name="Nolan M."/>
            <person name="Ohm R.A."/>
            <person name="Patyshakuliyeva A."/>
            <person name="Rokas A."/>
            <person name="Ruiz-Duenas F.J."/>
            <person name="Sabat G."/>
            <person name="Salamov A."/>
            <person name="Samejima M."/>
            <person name="Schmutz J."/>
            <person name="Slot J.C."/>
            <person name="St John F."/>
            <person name="Stenlid J."/>
            <person name="Sun H."/>
            <person name="Sun S."/>
            <person name="Syed K."/>
            <person name="Tsang A."/>
            <person name="Wiebenga A."/>
            <person name="Young D."/>
            <person name="Pisabarro A."/>
            <person name="Eastwood D.C."/>
            <person name="Martin F."/>
            <person name="Cullen D."/>
            <person name="Grigoriev I.V."/>
            <person name="Hibbett D.S."/>
        </authorList>
    </citation>
    <scope>NUCLEOTIDE SEQUENCE [LARGE SCALE GENOMIC DNA]</scope>
    <source>
        <strain evidence="2">RWD-64-598 SS2</strain>
    </source>
</reference>
<dbReference type="OrthoDB" id="3048541at2759"/>
<protein>
    <submittedName>
        <fullName evidence="1">Uncharacterized protein</fullName>
    </submittedName>
</protein>
<name>A0A5M3M8U8_CONPW</name>
<evidence type="ECO:0000313" key="2">
    <source>
        <dbReference type="Proteomes" id="UP000053558"/>
    </source>
</evidence>